<dbReference type="GO" id="GO:0016877">
    <property type="term" value="F:ligase activity, forming carbon-sulfur bonds"/>
    <property type="evidence" value="ECO:0007669"/>
    <property type="project" value="UniProtKB-ARBA"/>
</dbReference>
<dbReference type="SUPFAM" id="SSF56801">
    <property type="entry name" value="Acetyl-CoA synthetase-like"/>
    <property type="match status" value="1"/>
</dbReference>
<accession>A0ABD2ZAW7</accession>
<organism evidence="1 2">
    <name type="scientific">Cinchona calisaya</name>
    <dbReference type="NCBI Taxonomy" id="153742"/>
    <lineage>
        <taxon>Eukaryota</taxon>
        <taxon>Viridiplantae</taxon>
        <taxon>Streptophyta</taxon>
        <taxon>Embryophyta</taxon>
        <taxon>Tracheophyta</taxon>
        <taxon>Spermatophyta</taxon>
        <taxon>Magnoliopsida</taxon>
        <taxon>eudicotyledons</taxon>
        <taxon>Gunneridae</taxon>
        <taxon>Pentapetalae</taxon>
        <taxon>asterids</taxon>
        <taxon>lamiids</taxon>
        <taxon>Gentianales</taxon>
        <taxon>Rubiaceae</taxon>
        <taxon>Cinchonoideae</taxon>
        <taxon>Cinchoneae</taxon>
        <taxon>Cinchona</taxon>
    </lineage>
</organism>
<keyword evidence="2" id="KW-1185">Reference proteome</keyword>
<dbReference type="PANTHER" id="PTHR43272:SF90">
    <property type="entry name" value="LONG CHAIN ACYL-COA SYNTHETASE 7, PEROXISOMAL"/>
    <property type="match status" value="1"/>
</dbReference>
<evidence type="ECO:0000313" key="1">
    <source>
        <dbReference type="EMBL" id="KAL3516084.1"/>
    </source>
</evidence>
<sequence length="166" mass="18415">MATWRGRLKIIDRKKNICMLAQAEYIAPEKIENVYAKCKFVAQCFIYGDSFNSSLVAVVSMDPDVLKEWAISEGIKFEDLAQLCSDPRARAAVLADMDSVGREAELRSFELAKAVTLVPEPFTLENGLLTPTFKIKRPQAKAYLAQAISDMYASLSTSDPTPQSTL</sequence>
<comment type="caution">
    <text evidence="1">The sequence shown here is derived from an EMBL/GenBank/DDBJ whole genome shotgun (WGS) entry which is preliminary data.</text>
</comment>
<gene>
    <name evidence="1" type="ORF">ACH5RR_022986</name>
</gene>
<dbReference type="EMBL" id="JBJUIK010000010">
    <property type="protein sequence ID" value="KAL3516084.1"/>
    <property type="molecule type" value="Genomic_DNA"/>
</dbReference>
<proteinExistence type="predicted"/>
<dbReference type="Proteomes" id="UP001630127">
    <property type="component" value="Unassembled WGS sequence"/>
</dbReference>
<protein>
    <submittedName>
        <fullName evidence="1">Uncharacterized protein</fullName>
    </submittedName>
</protein>
<dbReference type="AlphaFoldDB" id="A0ABD2ZAW7"/>
<reference evidence="1 2" key="1">
    <citation type="submission" date="2024-11" db="EMBL/GenBank/DDBJ databases">
        <title>A near-complete genome assembly of Cinchona calisaya.</title>
        <authorList>
            <person name="Lian D.C."/>
            <person name="Zhao X.W."/>
            <person name="Wei L."/>
        </authorList>
    </citation>
    <scope>NUCLEOTIDE SEQUENCE [LARGE SCALE GENOMIC DNA]</scope>
    <source>
        <tissue evidence="1">Nenye</tissue>
    </source>
</reference>
<name>A0ABD2ZAW7_9GENT</name>
<dbReference type="PANTHER" id="PTHR43272">
    <property type="entry name" value="LONG-CHAIN-FATTY-ACID--COA LIGASE"/>
    <property type="match status" value="1"/>
</dbReference>
<evidence type="ECO:0000313" key="2">
    <source>
        <dbReference type="Proteomes" id="UP001630127"/>
    </source>
</evidence>